<dbReference type="EMBL" id="CP017253">
    <property type="protein sequence ID" value="AOR24655.1"/>
    <property type="molecule type" value="Genomic_DNA"/>
</dbReference>
<dbReference type="Proteomes" id="UP000094652">
    <property type="component" value="Chromosome"/>
</dbReference>
<feature type="domain" description="DUF1540" evidence="1">
    <location>
        <begin position="79"/>
        <end position="116"/>
    </location>
</feature>
<reference evidence="3" key="1">
    <citation type="submission" date="2016-09" db="EMBL/GenBank/DDBJ databases">
        <title>Genomics of Clostridium taeniosporum, an organism which forms endospores with ribbon-like appendages.</title>
        <authorList>
            <person name="Walker J.R."/>
        </authorList>
    </citation>
    <scope>NUCLEOTIDE SEQUENCE [LARGE SCALE GENOMIC DNA]</scope>
    <source>
        <strain evidence="3">1/k</strain>
    </source>
</reference>
<sequence length="122" mass="13442">MTILNCAAMSCVHNEAGMCQAGYILIEGKDSTITTETKCSSYKPNKFINQVKALVNTNYVGEVKQLFSSMDKVKMNPQINCQASKCFFNSSGKCESRNVAISIDKSNQSKVMCETFVKSNNT</sequence>
<gene>
    <name evidence="2" type="ORF">BGI42_13290</name>
</gene>
<dbReference type="KEGG" id="ctae:BGI42_13290"/>
<evidence type="ECO:0000313" key="3">
    <source>
        <dbReference type="Proteomes" id="UP000094652"/>
    </source>
</evidence>
<evidence type="ECO:0000259" key="1">
    <source>
        <dbReference type="Pfam" id="PF07561"/>
    </source>
</evidence>
<organism evidence="2 3">
    <name type="scientific">Clostridium taeniosporum</name>
    <dbReference type="NCBI Taxonomy" id="394958"/>
    <lineage>
        <taxon>Bacteria</taxon>
        <taxon>Bacillati</taxon>
        <taxon>Bacillota</taxon>
        <taxon>Clostridia</taxon>
        <taxon>Eubacteriales</taxon>
        <taxon>Clostridiaceae</taxon>
        <taxon>Clostridium</taxon>
    </lineage>
</organism>
<evidence type="ECO:0000313" key="2">
    <source>
        <dbReference type="EMBL" id="AOR24655.1"/>
    </source>
</evidence>
<dbReference type="Pfam" id="PF07561">
    <property type="entry name" value="DUF1540"/>
    <property type="match status" value="2"/>
</dbReference>
<dbReference type="AlphaFoldDB" id="A0A1D7XMS8"/>
<feature type="domain" description="DUF1540" evidence="1">
    <location>
        <begin position="5"/>
        <end position="42"/>
    </location>
</feature>
<dbReference type="InterPro" id="IPR011437">
    <property type="entry name" value="DUF1540"/>
</dbReference>
<name>A0A1D7XMS8_9CLOT</name>
<protein>
    <submittedName>
        <fullName evidence="2">DUF1540 domain-containing protein</fullName>
    </submittedName>
</protein>
<accession>A0A1D7XMS8</accession>
<proteinExistence type="predicted"/>
<keyword evidence="3" id="KW-1185">Reference proteome</keyword>
<dbReference type="OrthoDB" id="1754178at2"/>
<dbReference type="RefSeq" id="WP_069680780.1">
    <property type="nucleotide sequence ID" value="NZ_CP017253.2"/>
</dbReference>